<evidence type="ECO:0000313" key="3">
    <source>
        <dbReference type="EMBL" id="EGS18111.1"/>
    </source>
</evidence>
<dbReference type="STRING" id="759272.G0SF95"/>
<feature type="compositionally biased region" description="Polar residues" evidence="1">
    <location>
        <begin position="432"/>
        <end position="448"/>
    </location>
</feature>
<dbReference type="SUPFAM" id="SSF56219">
    <property type="entry name" value="DNase I-like"/>
    <property type="match status" value="1"/>
</dbReference>
<feature type="compositionally biased region" description="Pro residues" evidence="1">
    <location>
        <begin position="294"/>
        <end position="307"/>
    </location>
</feature>
<feature type="compositionally biased region" description="Polar residues" evidence="1">
    <location>
        <begin position="489"/>
        <end position="505"/>
    </location>
</feature>
<feature type="compositionally biased region" description="Pro residues" evidence="1">
    <location>
        <begin position="205"/>
        <end position="219"/>
    </location>
</feature>
<dbReference type="InterPro" id="IPR015943">
    <property type="entry name" value="WD40/YVTN_repeat-like_dom_sf"/>
</dbReference>
<dbReference type="Gene3D" id="2.130.10.10">
    <property type="entry name" value="YVTN repeat-like/Quinoprotein amine dehydrogenase"/>
    <property type="match status" value="1"/>
</dbReference>
<dbReference type="KEGG" id="cthr:CTHT_0061260"/>
<dbReference type="Gene3D" id="3.60.10.10">
    <property type="entry name" value="Endonuclease/exonuclease/phosphatase"/>
    <property type="match status" value="1"/>
</dbReference>
<gene>
    <name evidence="3" type="ORF">CTHT_0061260</name>
</gene>
<organism evidence="4">
    <name type="scientific">Chaetomium thermophilum (strain DSM 1495 / CBS 144.50 / IMI 039719)</name>
    <name type="common">Thermochaetoides thermophila</name>
    <dbReference type="NCBI Taxonomy" id="759272"/>
    <lineage>
        <taxon>Eukaryota</taxon>
        <taxon>Fungi</taxon>
        <taxon>Dikarya</taxon>
        <taxon>Ascomycota</taxon>
        <taxon>Pezizomycotina</taxon>
        <taxon>Sordariomycetes</taxon>
        <taxon>Sordariomycetidae</taxon>
        <taxon>Sordariales</taxon>
        <taxon>Chaetomiaceae</taxon>
        <taxon>Thermochaetoides</taxon>
    </lineage>
</organism>
<feature type="compositionally biased region" description="Pro residues" evidence="1">
    <location>
        <begin position="469"/>
        <end position="478"/>
    </location>
</feature>
<dbReference type="SUPFAM" id="SSF50978">
    <property type="entry name" value="WD40 repeat-like"/>
    <property type="match status" value="1"/>
</dbReference>
<feature type="compositionally biased region" description="Low complexity" evidence="1">
    <location>
        <begin position="255"/>
        <end position="272"/>
    </location>
</feature>
<sequence>MDPSSNDDGPDSSSIRPVSSLLAKFENLNKTDVLSPSASRTASPVPGAPAPAPKPGRLRDVSPSTITGAREPPPVPPTRPKDRSSDRDASPSTVGAREAPPVPARPKDRLDNLSDRDPSPSGPSAREPPPIPVRPKDRLGDRDTSPSAQGPRDPPPVPARPKDRLSRDVSPSTQEPREAPSVPSNRPRDRLSIVNMPFPAHASPGPAPSPTRPVPPTPLSPRSVQAPPSFNIEPPQSPPKRGPSLATGDRPAFVSTDSLVKSTSPSSSTVSTANPFVVPSRPLTPAFEPRKSPRMPPSQPPSPPPPRRSAELRRDRELKELIAKPVPPPVNRAEKPLIGAARFSLFQPSKPKEASPSLPPPNDRVSPFSSPPRNSRERFSDDDAPPALPARPKAQLDKFKRASTFDVTVDSFEPPPIHPSLANRRAERDGLNGTSRSPATSHPANDQPPTLPARPQSMIETSRGAPVMQAPPPRPPRPGVNTMHHSELNGASATPQKRIVSTPTTQAPPPLIPRLNGNSVSAGHGGLPDRVPPTRTSLDLRPSPSVPATPTETRRSFDGPASGISRSETMTTITATYPDTSRVNRSKPYISKGVHEIATNYDSRVFDVCGAFVCTTGNYTRAWSLLDGELVMSFAMGEGLKGTSVIFRPGENVDEEGKRIWIGNNNGEILEADILSQSITNSRPGAHGRNEIIKMYRHYNELWTLDDAGTLHVWGPDDRYVPNLSLGPTQTYRVPKGHTFSMVVGDELWHATGKELRVFQPTLDGQTQFQVIMRPFILDNAGDVTAGTTLASDPDKIFFGHSDGKISIYSRKSYTCLEVLNVSQYKVTSLAGVGQYMWAGFNSGRMSVFDMNQSPWLLKKDWQAHKHPVLKLIADPASFYKLDRYQVVSLGADNTLRTWDGLLQDDWLEGEMKRRDTEYCTFEKIKALVLTWNAGASTPHSLRYSETDAVFIRDLLQSSGSPDIIVFGFQELVDLEDKTATAKRFLKPKKKEGSDQERMSHQYRDWRNFLAQSLDDYMSNSGLYHILHTAPLVGLFTCIFVKADLRERITNLSSAEVKRGMGGLHGNKGAVVVRFMVDDTSLCFINCHLAAGQGSANQRHNDIAAILEANLLPPERDPQKRIDSYVGGGDGSMILDHELCLLNGDLNYRIDTMSRDTVVAAVKAGNLAKLLERDQLLVARRRNPAFRLRAFEELPIAFAPTYKYDVGTDNYDTSEKRRSPAWCDRLLFRCGNGRGRIEQIDYRRHEVRVSDHRPVSGRFRFHVKKIDYKRRAVAWMECQQQWEDIKAAELEKGKLHYLMNVIGYDKATAQQIIKEREARKIHRSPSRHAG</sequence>
<dbReference type="OrthoDB" id="2248459at2759"/>
<feature type="domain" description="Inositol polyphosphate-related phosphatase" evidence="2">
    <location>
        <begin position="923"/>
        <end position="1267"/>
    </location>
</feature>
<dbReference type="EMBL" id="GL988046">
    <property type="protein sequence ID" value="EGS18111.1"/>
    <property type="molecule type" value="Genomic_DNA"/>
</dbReference>
<dbReference type="InterPro" id="IPR036322">
    <property type="entry name" value="WD40_repeat_dom_sf"/>
</dbReference>
<feature type="compositionally biased region" description="Basic and acidic residues" evidence="1">
    <location>
        <begin position="79"/>
        <end position="89"/>
    </location>
</feature>
<dbReference type="PANTHER" id="PTHR11200">
    <property type="entry name" value="INOSITOL 5-PHOSPHATASE"/>
    <property type="match status" value="1"/>
</dbReference>
<dbReference type="GO" id="GO:0004439">
    <property type="term" value="F:phosphatidylinositol-4,5-bisphosphate 5-phosphatase activity"/>
    <property type="evidence" value="ECO:0007669"/>
    <property type="project" value="TreeGrafter"/>
</dbReference>
<dbReference type="InterPro" id="IPR036691">
    <property type="entry name" value="Endo/exonu/phosph_ase_sf"/>
</dbReference>
<name>G0SF95_CHATD</name>
<protein>
    <submittedName>
        <fullName evidence="3">Putative inositol polyphosphate protein</fullName>
    </submittedName>
</protein>
<dbReference type="GeneID" id="18260164"/>
<dbReference type="PANTHER" id="PTHR11200:SF240">
    <property type="entry name" value="INOSITOL POLYPHOSPHATE 5-PHOSPHATASE C9G1.10C-RELATED"/>
    <property type="match status" value="1"/>
</dbReference>
<dbReference type="HOGENOM" id="CLU_002027_1_1_1"/>
<keyword evidence="4" id="KW-1185">Reference proteome</keyword>
<feature type="region of interest" description="Disordered" evidence="1">
    <location>
        <begin position="29"/>
        <end position="566"/>
    </location>
</feature>
<dbReference type="InterPro" id="IPR000300">
    <property type="entry name" value="IPPc"/>
</dbReference>
<dbReference type="RefSeq" id="XP_006696442.1">
    <property type="nucleotide sequence ID" value="XM_006696379.1"/>
</dbReference>
<feature type="compositionally biased region" description="Basic and acidic residues" evidence="1">
    <location>
        <begin position="105"/>
        <end position="118"/>
    </location>
</feature>
<accession>G0SF95</accession>
<dbReference type="eggNOG" id="KOG0565">
    <property type="taxonomic scope" value="Eukaryota"/>
</dbReference>
<evidence type="ECO:0000313" key="4">
    <source>
        <dbReference type="Proteomes" id="UP000008066"/>
    </source>
</evidence>
<proteinExistence type="predicted"/>
<dbReference type="Proteomes" id="UP000008066">
    <property type="component" value="Unassembled WGS sequence"/>
</dbReference>
<evidence type="ECO:0000256" key="1">
    <source>
        <dbReference type="SAM" id="MobiDB-lite"/>
    </source>
</evidence>
<dbReference type="Pfam" id="PF22669">
    <property type="entry name" value="Exo_endo_phos2"/>
    <property type="match status" value="1"/>
</dbReference>
<feature type="compositionally biased region" description="Polar residues" evidence="1">
    <location>
        <begin position="29"/>
        <end position="41"/>
    </location>
</feature>
<dbReference type="InterPro" id="IPR046985">
    <property type="entry name" value="IP5"/>
</dbReference>
<dbReference type="OMA" id="CVFVKHK"/>
<reference evidence="3 4" key="1">
    <citation type="journal article" date="2011" name="Cell">
        <title>Insight into structure and assembly of the nuclear pore complex by utilizing the genome of a eukaryotic thermophile.</title>
        <authorList>
            <person name="Amlacher S."/>
            <person name="Sarges P."/>
            <person name="Flemming D."/>
            <person name="van Noort V."/>
            <person name="Kunze R."/>
            <person name="Devos D.P."/>
            <person name="Arumugam M."/>
            <person name="Bork P."/>
            <person name="Hurt E."/>
        </authorList>
    </citation>
    <scope>NUCLEOTIDE SEQUENCE [LARGE SCALE GENOMIC DNA]</scope>
    <source>
        <strain evidence="4">DSM 1495 / CBS 144.50 / IMI 039719</strain>
    </source>
</reference>
<dbReference type="GO" id="GO:0046856">
    <property type="term" value="P:phosphatidylinositol dephosphorylation"/>
    <property type="evidence" value="ECO:0007669"/>
    <property type="project" value="InterPro"/>
</dbReference>
<dbReference type="SMART" id="SM00128">
    <property type="entry name" value="IPPc"/>
    <property type="match status" value="1"/>
</dbReference>
<evidence type="ECO:0000259" key="2">
    <source>
        <dbReference type="SMART" id="SM00128"/>
    </source>
</evidence>
<dbReference type="FunFam" id="3.60.10.10:FF:000036">
    <property type="entry name" value="Inositol polyphosphate phosphatase, putative"/>
    <property type="match status" value="1"/>
</dbReference>
<feature type="compositionally biased region" description="Basic and acidic residues" evidence="1">
    <location>
        <begin position="308"/>
        <end position="322"/>
    </location>
</feature>
<feature type="compositionally biased region" description="Basic and acidic residues" evidence="1">
    <location>
        <begin position="134"/>
        <end position="144"/>
    </location>
</feature>